<keyword evidence="2" id="KW-1185">Reference proteome</keyword>
<gene>
    <name evidence="1" type="ORF">CS063_06900</name>
</gene>
<evidence type="ECO:0000313" key="2">
    <source>
        <dbReference type="Proteomes" id="UP000224460"/>
    </source>
</evidence>
<proteinExistence type="predicted"/>
<accession>A0AC61DES2</accession>
<protein>
    <submittedName>
        <fullName evidence="1">Hydrolase</fullName>
    </submittedName>
</protein>
<dbReference type="Proteomes" id="UP000224460">
    <property type="component" value="Unassembled WGS sequence"/>
</dbReference>
<comment type="caution">
    <text evidence="1">The sequence shown here is derived from an EMBL/GenBank/DDBJ whole genome shotgun (WGS) entry which is preliminary data.</text>
</comment>
<evidence type="ECO:0000313" key="1">
    <source>
        <dbReference type="EMBL" id="PHV71057.1"/>
    </source>
</evidence>
<organism evidence="1 2">
    <name type="scientific">Sporanaerobium hydrogeniformans</name>
    <dbReference type="NCBI Taxonomy" id="3072179"/>
    <lineage>
        <taxon>Bacteria</taxon>
        <taxon>Bacillati</taxon>
        <taxon>Bacillota</taxon>
        <taxon>Clostridia</taxon>
        <taxon>Lachnospirales</taxon>
        <taxon>Lachnospiraceae</taxon>
        <taxon>Sporanaerobium</taxon>
    </lineage>
</organism>
<dbReference type="EMBL" id="PEDL01000005">
    <property type="protein sequence ID" value="PHV71057.1"/>
    <property type="molecule type" value="Genomic_DNA"/>
</dbReference>
<keyword evidence="1" id="KW-0378">Hydrolase</keyword>
<sequence>MIRMVSCGGVVIHKGKMLLLYKDYKQKYVGWVLPKGTVEPGETHQTTALREVREETGVEARIIRFIGSSEYTFQGHEDRICKTVHWYLMQADSFYCKPQREEYFIDAGYYKYYEAYHLLKFSDERYILKKAYHLYNEYRGLHHS</sequence>
<name>A0AC61DES2_9FIRM</name>
<reference evidence="1" key="1">
    <citation type="submission" date="2017-10" db="EMBL/GenBank/DDBJ databases">
        <title>Genome sequence of cellulolytic Lachnospiraceae bacterium XHS1971 isolated from hotspring sediment.</title>
        <authorList>
            <person name="Vasudevan G."/>
            <person name="Joshi A.J."/>
            <person name="Hivarkar S."/>
            <person name="Lanjekar V.B."/>
            <person name="Dhakephalkar P.K."/>
            <person name="Dagar S."/>
        </authorList>
    </citation>
    <scope>NUCLEOTIDE SEQUENCE</scope>
    <source>
        <strain evidence="1">XHS1971</strain>
    </source>
</reference>